<evidence type="ECO:0000313" key="5">
    <source>
        <dbReference type="Proteomes" id="UP000019486"/>
    </source>
</evidence>
<keyword evidence="4" id="KW-0251">Elongation factor</keyword>
<dbReference type="InterPro" id="IPR028098">
    <property type="entry name" value="Glyco_trans_4-like_N"/>
</dbReference>
<dbReference type="PANTHER" id="PTHR46401:SF2">
    <property type="entry name" value="GLYCOSYLTRANSFERASE WBBK-RELATED"/>
    <property type="match status" value="1"/>
</dbReference>
<comment type="caution">
    <text evidence="4">The sequence shown here is derived from an EMBL/GenBank/DDBJ whole genome shotgun (WGS) entry which is preliminary data.</text>
</comment>
<dbReference type="PANTHER" id="PTHR46401">
    <property type="entry name" value="GLYCOSYLTRANSFERASE WBBK-RELATED"/>
    <property type="match status" value="1"/>
</dbReference>
<name>W9GRT2_9PROT</name>
<dbReference type="CDD" id="cd03809">
    <property type="entry name" value="GT4_MtfB-like"/>
    <property type="match status" value="1"/>
</dbReference>
<organism evidence="4 5">
    <name type="scientific">Skermanella stibiiresistens SB22</name>
    <dbReference type="NCBI Taxonomy" id="1385369"/>
    <lineage>
        <taxon>Bacteria</taxon>
        <taxon>Pseudomonadati</taxon>
        <taxon>Pseudomonadota</taxon>
        <taxon>Alphaproteobacteria</taxon>
        <taxon>Rhodospirillales</taxon>
        <taxon>Azospirillaceae</taxon>
        <taxon>Skermanella</taxon>
    </lineage>
</organism>
<evidence type="ECO:0000259" key="3">
    <source>
        <dbReference type="Pfam" id="PF13439"/>
    </source>
</evidence>
<proteinExistence type="predicted"/>
<accession>W9GRT2</accession>
<dbReference type="FunFam" id="3.40.50.2000:FF:000119">
    <property type="entry name" value="Glycosyl transferase group 1"/>
    <property type="match status" value="1"/>
</dbReference>
<keyword evidence="4" id="KW-0648">Protein biosynthesis</keyword>
<dbReference type="GO" id="GO:0016757">
    <property type="term" value="F:glycosyltransferase activity"/>
    <property type="evidence" value="ECO:0007669"/>
    <property type="project" value="InterPro"/>
</dbReference>
<dbReference type="Proteomes" id="UP000019486">
    <property type="component" value="Unassembled WGS sequence"/>
</dbReference>
<protein>
    <submittedName>
        <fullName evidence="4">Elongation factor GreAB</fullName>
    </submittedName>
</protein>
<dbReference type="GO" id="GO:0009103">
    <property type="term" value="P:lipopolysaccharide biosynthetic process"/>
    <property type="evidence" value="ECO:0007669"/>
    <property type="project" value="TreeGrafter"/>
</dbReference>
<dbReference type="Pfam" id="PF00534">
    <property type="entry name" value="Glycos_transf_1"/>
    <property type="match status" value="1"/>
</dbReference>
<dbReference type="Pfam" id="PF13439">
    <property type="entry name" value="Glyco_transf_4"/>
    <property type="match status" value="1"/>
</dbReference>
<reference evidence="4 5" key="1">
    <citation type="submission" date="2013-08" db="EMBL/GenBank/DDBJ databases">
        <title>The genome sequence of Skermanella stibiiresistens.</title>
        <authorList>
            <person name="Zhu W."/>
            <person name="Wang G."/>
        </authorList>
    </citation>
    <scope>NUCLEOTIDE SEQUENCE [LARGE SCALE GENOMIC DNA]</scope>
    <source>
        <strain evidence="4 5">SB22</strain>
    </source>
</reference>
<feature type="domain" description="Glycosyl transferase family 1" evidence="2">
    <location>
        <begin position="204"/>
        <end position="358"/>
    </location>
</feature>
<gene>
    <name evidence="4" type="ORF">N825_26645</name>
</gene>
<dbReference type="STRING" id="1385369.N825_26645"/>
<feature type="domain" description="Glycosyltransferase subfamily 4-like N-terminal" evidence="3">
    <location>
        <begin position="15"/>
        <end position="180"/>
    </location>
</feature>
<dbReference type="EMBL" id="AVFL01000042">
    <property type="protein sequence ID" value="EWY36494.1"/>
    <property type="molecule type" value="Genomic_DNA"/>
</dbReference>
<keyword evidence="1" id="KW-0808">Transferase</keyword>
<sequence length="385" mass="42781">MKVILNVESIVPPVTGIGRYTSEILAGLLARGHGAEVHCFSHFNWVDARRVINASGVSAGGNRVRPFLRSVPYAYDLRCVARNAVFKRSARKFTGAVYHEPNYILKPYDGPCVVNCHDLSFLHFPEHHPAERVRYLDRNLEKSLRRADRIITLSDFVRREVIETFSFDPATVITIPLGVDGSFRPQDEDETRIVMERHGLRHGRYVLSVATIEPRKNLHGLLRAFMRLPASLRKEYPLVLCGAAGWRESKVEQSINELAREGSILRLGYIPEADLPLLYAGAAAFAFPSFYEGFGLPPLEAMASGTPVLASATGSILEVVGDAGLLVDPHDDGAITEGLERILTDGALRRSRIDAGIERAGGFSWTTCVDRTVALYREMVKPHHR</sequence>
<dbReference type="SUPFAM" id="SSF53756">
    <property type="entry name" value="UDP-Glycosyltransferase/glycogen phosphorylase"/>
    <property type="match status" value="1"/>
</dbReference>
<dbReference type="AlphaFoldDB" id="W9GRT2"/>
<dbReference type="GO" id="GO:0003746">
    <property type="term" value="F:translation elongation factor activity"/>
    <property type="evidence" value="ECO:0007669"/>
    <property type="project" value="UniProtKB-KW"/>
</dbReference>
<dbReference type="Gene3D" id="3.40.50.2000">
    <property type="entry name" value="Glycogen Phosphorylase B"/>
    <property type="match status" value="2"/>
</dbReference>
<evidence type="ECO:0000313" key="4">
    <source>
        <dbReference type="EMBL" id="EWY36494.1"/>
    </source>
</evidence>
<evidence type="ECO:0000256" key="1">
    <source>
        <dbReference type="ARBA" id="ARBA00022679"/>
    </source>
</evidence>
<dbReference type="InterPro" id="IPR001296">
    <property type="entry name" value="Glyco_trans_1"/>
</dbReference>
<evidence type="ECO:0000259" key="2">
    <source>
        <dbReference type="Pfam" id="PF00534"/>
    </source>
</evidence>
<keyword evidence="5" id="KW-1185">Reference proteome</keyword>